<evidence type="ECO:0000313" key="2">
    <source>
        <dbReference type="Proteomes" id="UP000708148"/>
    </source>
</evidence>
<accession>A0A8S1JER3</accession>
<reference evidence="1" key="1">
    <citation type="submission" date="2020-12" db="EMBL/GenBank/DDBJ databases">
        <authorList>
            <person name="Iha C."/>
        </authorList>
    </citation>
    <scope>NUCLEOTIDE SEQUENCE</scope>
</reference>
<evidence type="ECO:0000313" key="1">
    <source>
        <dbReference type="EMBL" id="CAD7704452.1"/>
    </source>
</evidence>
<dbReference type="Proteomes" id="UP000708148">
    <property type="component" value="Unassembled WGS sequence"/>
</dbReference>
<dbReference type="AlphaFoldDB" id="A0A8S1JER3"/>
<organism evidence="1 2">
    <name type="scientific">Ostreobium quekettii</name>
    <dbReference type="NCBI Taxonomy" id="121088"/>
    <lineage>
        <taxon>Eukaryota</taxon>
        <taxon>Viridiplantae</taxon>
        <taxon>Chlorophyta</taxon>
        <taxon>core chlorophytes</taxon>
        <taxon>Ulvophyceae</taxon>
        <taxon>TCBD clade</taxon>
        <taxon>Bryopsidales</taxon>
        <taxon>Ostreobineae</taxon>
        <taxon>Ostreobiaceae</taxon>
        <taxon>Ostreobium</taxon>
    </lineage>
</organism>
<keyword evidence="2" id="KW-1185">Reference proteome</keyword>
<proteinExistence type="predicted"/>
<gene>
    <name evidence="1" type="ORF">OSTQU699_LOCUS9807</name>
</gene>
<sequence length="82" mass="9016">MTEDCAGATIPWIADPVHGLCGPFRRNVQVLLGGLGREHRVQGGAWRGRAWTLALAPGRPLHVYEERFDSGERGGCEQCRCN</sequence>
<feature type="non-terminal residue" evidence="1">
    <location>
        <position position="82"/>
    </location>
</feature>
<dbReference type="EMBL" id="CAJHUC010002854">
    <property type="protein sequence ID" value="CAD7704452.1"/>
    <property type="molecule type" value="Genomic_DNA"/>
</dbReference>
<comment type="caution">
    <text evidence="1">The sequence shown here is derived from an EMBL/GenBank/DDBJ whole genome shotgun (WGS) entry which is preliminary data.</text>
</comment>
<protein>
    <submittedName>
        <fullName evidence="1">Uncharacterized protein</fullName>
    </submittedName>
</protein>
<name>A0A8S1JER3_9CHLO</name>